<dbReference type="AlphaFoldDB" id="A0A8S4QA28"/>
<reference evidence="1" key="1">
    <citation type="submission" date="2022-03" db="EMBL/GenBank/DDBJ databases">
        <authorList>
            <person name="Martin C."/>
        </authorList>
    </citation>
    <scope>NUCLEOTIDE SEQUENCE</scope>
</reference>
<proteinExistence type="predicted"/>
<evidence type="ECO:0000313" key="1">
    <source>
        <dbReference type="EMBL" id="CAH1803319.1"/>
    </source>
</evidence>
<evidence type="ECO:0000313" key="2">
    <source>
        <dbReference type="Proteomes" id="UP000749559"/>
    </source>
</evidence>
<keyword evidence="2" id="KW-1185">Reference proteome</keyword>
<protein>
    <submittedName>
        <fullName evidence="1">Uncharacterized protein</fullName>
    </submittedName>
</protein>
<organism evidence="1 2">
    <name type="scientific">Owenia fusiformis</name>
    <name type="common">Polychaete worm</name>
    <dbReference type="NCBI Taxonomy" id="6347"/>
    <lineage>
        <taxon>Eukaryota</taxon>
        <taxon>Metazoa</taxon>
        <taxon>Spiralia</taxon>
        <taxon>Lophotrochozoa</taxon>
        <taxon>Annelida</taxon>
        <taxon>Polychaeta</taxon>
        <taxon>Sedentaria</taxon>
        <taxon>Canalipalpata</taxon>
        <taxon>Sabellida</taxon>
        <taxon>Oweniida</taxon>
        <taxon>Oweniidae</taxon>
        <taxon>Owenia</taxon>
    </lineage>
</organism>
<sequence length="564" mass="64129">MSVAHKDTLTPAESEISLLKWGIHFEICCQIADQHRDLDRKPSIIVIDGRTDKGIKNSIITKVVQNPVDNYEPDVVQHYIDSEGRITRDPLLNKRSESENQMLEICVSYGRLSNSLDLAYQRKAERLENLNIYHRVGIVAVSLESASIHHESLKHLEDLQQRMIIDYLVNLRNKMDEHTRLQLEVMMESSQLPTLWENKPFFFSREYEKNFNDKGLNDLTEYAFAQGNICPAVVKEKWPDLVHCDGSSIEVGEPATMNTVCPAGIAGMTFERSGKTLWSSCGKRLLDIVMESESNHYLMRAVRDSLLLLESKDWKVVANEAFTENMKFLFGVNQREYAHSSRPLGKGHMRKVSALDPKVWKHQDNTAPIKGVNTKVPILLERMTRFNSLASKVKMSEQSYNRFDHLCKDTSTSLAEMIENRDFLTTISWLEEAATVVKVMLLNNYDGVSIAPVMLDSFISGWVIKGPAHPREQTDRIPIVYIQVLKQGGIAWDKASGSAHHNLALLTASETVLFMMDNNSELENTLGNIKRLVYMLDGYEKGFKPFLLEGGNPEEKVNEGLRII</sequence>
<gene>
    <name evidence="1" type="ORF">OFUS_LOCUS26924</name>
</gene>
<accession>A0A8S4QA28</accession>
<dbReference type="Proteomes" id="UP000749559">
    <property type="component" value="Unassembled WGS sequence"/>
</dbReference>
<dbReference type="EMBL" id="CAIIXF020000511">
    <property type="protein sequence ID" value="CAH1803319.1"/>
    <property type="molecule type" value="Genomic_DNA"/>
</dbReference>
<comment type="caution">
    <text evidence="1">The sequence shown here is derived from an EMBL/GenBank/DDBJ whole genome shotgun (WGS) entry which is preliminary data.</text>
</comment>
<name>A0A8S4QA28_OWEFU</name>